<dbReference type="Pfam" id="PF02065">
    <property type="entry name" value="Melibiase"/>
    <property type="match status" value="1"/>
</dbReference>
<feature type="domain" description="Glycosyl hydrolase family 36 N-terminal" evidence="8">
    <location>
        <begin position="28"/>
        <end position="284"/>
    </location>
</feature>
<dbReference type="Gene3D" id="2.70.98.60">
    <property type="entry name" value="alpha-galactosidase from lactobacil brevis"/>
    <property type="match status" value="1"/>
</dbReference>
<organism evidence="9 10">
    <name type="scientific">Enterococcus lemanii</name>
    <dbReference type="NCBI Taxonomy" id="1159752"/>
    <lineage>
        <taxon>Bacteria</taxon>
        <taxon>Bacillati</taxon>
        <taxon>Bacillota</taxon>
        <taxon>Bacilli</taxon>
        <taxon>Lactobacillales</taxon>
        <taxon>Enterococcaceae</taxon>
        <taxon>Enterococcus</taxon>
    </lineage>
</organism>
<evidence type="ECO:0000256" key="6">
    <source>
        <dbReference type="PIRNR" id="PIRNR005536"/>
    </source>
</evidence>
<protein>
    <recommendedName>
        <fullName evidence="3 6">Alpha-galactosidase</fullName>
        <ecNumber evidence="3 6">3.2.1.22</ecNumber>
    </recommendedName>
</protein>
<dbReference type="InterPro" id="IPR031705">
    <property type="entry name" value="Glyco_hydro_36_C"/>
</dbReference>
<dbReference type="RefSeq" id="WP_204653224.1">
    <property type="nucleotide sequence ID" value="NZ_JAFBFD010000007.1"/>
</dbReference>
<keyword evidence="5 6" id="KW-0326">Glycosidase</keyword>
<evidence type="ECO:0000313" key="9">
    <source>
        <dbReference type="EMBL" id="MFC4718552.1"/>
    </source>
</evidence>
<evidence type="ECO:0000256" key="5">
    <source>
        <dbReference type="ARBA" id="ARBA00023295"/>
    </source>
</evidence>
<dbReference type="Proteomes" id="UP001595969">
    <property type="component" value="Unassembled WGS sequence"/>
</dbReference>
<dbReference type="InterPro" id="IPR002252">
    <property type="entry name" value="Glyco_hydro_36"/>
</dbReference>
<keyword evidence="10" id="KW-1185">Reference proteome</keyword>
<proteinExistence type="inferred from homology"/>
<dbReference type="Gene3D" id="3.20.20.70">
    <property type="entry name" value="Aldolase class I"/>
    <property type="match status" value="1"/>
</dbReference>
<dbReference type="PANTHER" id="PTHR43053:SF3">
    <property type="entry name" value="ALPHA-GALACTOSIDASE C-RELATED"/>
    <property type="match status" value="1"/>
</dbReference>
<dbReference type="Pfam" id="PF16875">
    <property type="entry name" value="Glyco_hydro_36N"/>
    <property type="match status" value="1"/>
</dbReference>
<dbReference type="InterPro" id="IPR000111">
    <property type="entry name" value="Glyco_hydro_27/36_CS"/>
</dbReference>
<dbReference type="PRINTS" id="PR00743">
    <property type="entry name" value="GLHYDRLASE36"/>
</dbReference>
<comment type="catalytic activity">
    <reaction evidence="1 6">
        <text>Hydrolysis of terminal, non-reducing alpha-D-galactose residues in alpha-D-galactosides, including galactose oligosaccharides, galactomannans and galactolipids.</text>
        <dbReference type="EC" id="3.2.1.22"/>
    </reaction>
</comment>
<dbReference type="SUPFAM" id="SSF51445">
    <property type="entry name" value="(Trans)glycosidases"/>
    <property type="match status" value="1"/>
</dbReference>
<dbReference type="InterPro" id="IPR013780">
    <property type="entry name" value="Glyco_hydro_b"/>
</dbReference>
<dbReference type="PIRSF" id="PIRSF005536">
    <property type="entry name" value="Agal"/>
    <property type="match status" value="1"/>
</dbReference>
<dbReference type="PANTHER" id="PTHR43053">
    <property type="entry name" value="GLYCOSIDASE FAMILY 31"/>
    <property type="match status" value="1"/>
</dbReference>
<dbReference type="CDD" id="cd14791">
    <property type="entry name" value="GH36"/>
    <property type="match status" value="1"/>
</dbReference>
<dbReference type="InterPro" id="IPR017853">
    <property type="entry name" value="GH"/>
</dbReference>
<sequence length="727" mass="83205">MITFDENKQVFHLKNEQISYLIQIEEEGYLAHLYYGQALSDYSGHYQFLRSNRSFSPNPAGATARSYSIDTLMLEYPGYGYGDFREPAFNLKLANGSRVTDFRYDRYEILAGKPKLTGLPSTYVKEEKEAETLHIYLKDPVAQLTLRLSYTIYADYSAIIRSTKISNESTTTVEVNQLASQCLDFPNRALDVIHLNGTWAKERQMTREKIEIGTRVFDSKRGSSSHQQNPFVALVEPTTTEFQGEAYGICLVYSGNHETVIQKDAFLQTRVVTGINSFNFGWQLLPGAAFETPEVVSVYSATGLNTMSQTYHDLFNQRLVRGKYQLQERPTLINNWEATYFNFNDEKIYGIVDQAKALGIEMFVLDDGWFGVRDDDNRSLGDWFEYEGKLAKGLAGLADYVHQQGMKFGLWFEPEMISANSELYRQHPEWVLATPNRGKSVSRNQYVLDFSRADVRENIYQQMTAILDRVPIDYIKWDMNRNMTEVYSLLLDPAMQGEVSHRYMLGLYEFLEKLTQNYPEILFESCSGGGGRFDAGFLHYMPQAWTSDNTDAISRLKIQHGTSMVYPISSIGAHVSAVPNHQTNRQTSLAIRGNVAMSGVFGYELDLTQLTADEKAEIKEQVQFYKQHRQLLQFGTFIRLQSPYESNDVAWMFVSKDQKEAMAFYFRPLADAAAPFVTLKLAGLKTDGIYQWNDQQITGSELMHLGLYVDDSLHGDYATQRFYFKEV</sequence>
<evidence type="ECO:0000256" key="2">
    <source>
        <dbReference type="ARBA" id="ARBA00006202"/>
    </source>
</evidence>
<dbReference type="PROSITE" id="PS00512">
    <property type="entry name" value="ALPHA_GALACTOSIDASE"/>
    <property type="match status" value="1"/>
</dbReference>
<dbReference type="Gene3D" id="2.60.40.1180">
    <property type="entry name" value="Golgi alpha-mannosidase II"/>
    <property type="match status" value="1"/>
</dbReference>
<evidence type="ECO:0000256" key="3">
    <source>
        <dbReference type="ARBA" id="ARBA00012755"/>
    </source>
</evidence>
<keyword evidence="4 6" id="KW-0378">Hydrolase</keyword>
<reference evidence="10" key="1">
    <citation type="journal article" date="2019" name="Int. J. Syst. Evol. Microbiol.">
        <title>The Global Catalogue of Microorganisms (GCM) 10K type strain sequencing project: providing services to taxonomists for standard genome sequencing and annotation.</title>
        <authorList>
            <consortium name="The Broad Institute Genomics Platform"/>
            <consortium name="The Broad Institute Genome Sequencing Center for Infectious Disease"/>
            <person name="Wu L."/>
            <person name="Ma J."/>
        </authorList>
    </citation>
    <scope>NUCLEOTIDE SEQUENCE [LARGE SCALE GENOMIC DNA]</scope>
    <source>
        <strain evidence="10">CGMCC 1.19032</strain>
    </source>
</reference>
<evidence type="ECO:0000256" key="4">
    <source>
        <dbReference type="ARBA" id="ARBA00022801"/>
    </source>
</evidence>
<dbReference type="InterPro" id="IPR031704">
    <property type="entry name" value="Glyco_hydro_36_N"/>
</dbReference>
<dbReference type="EC" id="3.2.1.22" evidence="3 6"/>
<dbReference type="InterPro" id="IPR050985">
    <property type="entry name" value="Alpha-glycosidase_related"/>
</dbReference>
<comment type="similarity">
    <text evidence="2">Belongs to the glycosyl hydrolase 36 family.</text>
</comment>
<evidence type="ECO:0000259" key="8">
    <source>
        <dbReference type="Pfam" id="PF16875"/>
    </source>
</evidence>
<dbReference type="InterPro" id="IPR038417">
    <property type="entry name" value="Alpga-gal_N_sf"/>
</dbReference>
<accession>A0ABV9MRD6</accession>
<evidence type="ECO:0000256" key="1">
    <source>
        <dbReference type="ARBA" id="ARBA00001255"/>
    </source>
</evidence>
<dbReference type="InterPro" id="IPR013785">
    <property type="entry name" value="Aldolase_TIM"/>
</dbReference>
<evidence type="ECO:0000313" key="10">
    <source>
        <dbReference type="Proteomes" id="UP001595969"/>
    </source>
</evidence>
<comment type="caution">
    <text evidence="9">The sequence shown here is derived from an EMBL/GenBank/DDBJ whole genome shotgun (WGS) entry which is preliminary data.</text>
</comment>
<gene>
    <name evidence="9" type="ORF">ACFO5I_02175</name>
</gene>
<dbReference type="EMBL" id="JBHSGS010000011">
    <property type="protein sequence ID" value="MFC4718552.1"/>
    <property type="molecule type" value="Genomic_DNA"/>
</dbReference>
<dbReference type="Pfam" id="PF16874">
    <property type="entry name" value="Glyco_hydro_36C"/>
    <property type="match status" value="1"/>
</dbReference>
<feature type="domain" description="Glycosyl hydrolase family 36 C-terminal" evidence="7">
    <location>
        <begin position="649"/>
        <end position="723"/>
    </location>
</feature>
<evidence type="ECO:0000259" key="7">
    <source>
        <dbReference type="Pfam" id="PF16874"/>
    </source>
</evidence>
<name>A0ABV9MRD6_9ENTE</name>